<dbReference type="Pfam" id="PF03102">
    <property type="entry name" value="NeuB"/>
    <property type="match status" value="1"/>
</dbReference>
<dbReference type="PANTHER" id="PTHR42966:SF1">
    <property type="entry name" value="SIALIC ACID SYNTHASE"/>
    <property type="match status" value="1"/>
</dbReference>
<dbReference type="Proteomes" id="UP001271769">
    <property type="component" value="Unassembled WGS sequence"/>
</dbReference>
<dbReference type="InterPro" id="IPR013132">
    <property type="entry name" value="PseI/NeuA/B-like_N"/>
</dbReference>
<feature type="domain" description="AFP-like" evidence="1">
    <location>
        <begin position="311"/>
        <end position="363"/>
    </location>
</feature>
<dbReference type="InterPro" id="IPR006190">
    <property type="entry name" value="SAF_AFP_Neu5Ac"/>
</dbReference>
<dbReference type="Gene3D" id="3.90.1210.10">
    <property type="entry name" value="Antifreeze-like/N-acetylneuraminic acid synthase C-terminal domain"/>
    <property type="match status" value="1"/>
</dbReference>
<dbReference type="Gene3D" id="3.20.20.70">
    <property type="entry name" value="Aldolase class I"/>
    <property type="match status" value="1"/>
</dbReference>
<dbReference type="InterPro" id="IPR013974">
    <property type="entry name" value="SAF"/>
</dbReference>
<dbReference type="GO" id="GO:0050462">
    <property type="term" value="F:N-acetylneuraminate synthase activity"/>
    <property type="evidence" value="ECO:0007669"/>
    <property type="project" value="UniProtKB-EC"/>
</dbReference>
<accession>A0ABU5E266</accession>
<reference evidence="2 3" key="1">
    <citation type="journal article" date="2013" name="Antonie Van Leeuwenhoek">
        <title>Dongia rigui sp. nov., isolated from freshwater of a large wetland in Korea.</title>
        <authorList>
            <person name="Baik K.S."/>
            <person name="Hwang Y.M."/>
            <person name="Choi J.S."/>
            <person name="Kwon J."/>
            <person name="Seong C.N."/>
        </authorList>
    </citation>
    <scope>NUCLEOTIDE SEQUENCE [LARGE SCALE GENOMIC DNA]</scope>
    <source>
        <strain evidence="2 3">04SU4-P</strain>
    </source>
</reference>
<proteinExistence type="predicted"/>
<dbReference type="PROSITE" id="PS50844">
    <property type="entry name" value="AFP_LIKE"/>
    <property type="match status" value="1"/>
</dbReference>
<dbReference type="InterPro" id="IPR057736">
    <property type="entry name" value="SAF_PseI/NeuA/NeuB"/>
</dbReference>
<name>A0ABU5E266_9PROT</name>
<comment type="caution">
    <text evidence="2">The sequence shown here is derived from an EMBL/GenBank/DDBJ whole genome shotgun (WGS) entry which is preliminary data.</text>
</comment>
<dbReference type="Pfam" id="PF08666">
    <property type="entry name" value="SAF"/>
    <property type="match status" value="1"/>
</dbReference>
<dbReference type="EMBL" id="JAXCLX010000003">
    <property type="protein sequence ID" value="MDY0873655.1"/>
    <property type="molecule type" value="Genomic_DNA"/>
</dbReference>
<keyword evidence="3" id="KW-1185">Reference proteome</keyword>
<dbReference type="InterPro" id="IPR013785">
    <property type="entry name" value="Aldolase_TIM"/>
</dbReference>
<evidence type="ECO:0000313" key="3">
    <source>
        <dbReference type="Proteomes" id="UP001271769"/>
    </source>
</evidence>
<gene>
    <name evidence="2" type="primary">neuB</name>
    <name evidence="2" type="ORF">SMD31_17070</name>
</gene>
<evidence type="ECO:0000313" key="2">
    <source>
        <dbReference type="EMBL" id="MDY0873655.1"/>
    </source>
</evidence>
<evidence type="ECO:0000259" key="1">
    <source>
        <dbReference type="PROSITE" id="PS50844"/>
    </source>
</evidence>
<keyword evidence="2" id="KW-0808">Transferase</keyword>
<dbReference type="SUPFAM" id="SSF51269">
    <property type="entry name" value="AFP III-like domain"/>
    <property type="match status" value="1"/>
</dbReference>
<dbReference type="PANTHER" id="PTHR42966">
    <property type="entry name" value="N-ACETYLNEURAMINATE SYNTHASE"/>
    <property type="match status" value="1"/>
</dbReference>
<protein>
    <submittedName>
        <fullName evidence="2">N-acetylneuraminate synthase</fullName>
        <ecNumber evidence="2">2.5.1.56</ecNumber>
    </submittedName>
</protein>
<dbReference type="CDD" id="cd11615">
    <property type="entry name" value="SAF_NeuB_like"/>
    <property type="match status" value="1"/>
</dbReference>
<organism evidence="2 3">
    <name type="scientific">Dongia rigui</name>
    <dbReference type="NCBI Taxonomy" id="940149"/>
    <lineage>
        <taxon>Bacteria</taxon>
        <taxon>Pseudomonadati</taxon>
        <taxon>Pseudomonadota</taxon>
        <taxon>Alphaproteobacteria</taxon>
        <taxon>Rhodospirillales</taxon>
        <taxon>Dongiaceae</taxon>
        <taxon>Dongia</taxon>
    </lineage>
</organism>
<dbReference type="EC" id="2.5.1.56" evidence="2"/>
<dbReference type="NCBIfam" id="TIGR03569">
    <property type="entry name" value="NeuB_NnaB"/>
    <property type="match status" value="1"/>
</dbReference>
<sequence>MTAKDELKRVLVICEAGVNHNGSLERALGLVDAAVEAGADVVKFQTFKAEQIVTVAAPKAAYQDRNAPEYRSQLEMLKALELDADAHRALLQHCQRRGIQFLSTPFDSQSVQLLAGELGLTLLKVSSGDLTNAPLLLQMAQSGARLILSTGMATMEEIEEALGVVAFGYLGGPSPSRTAFRAAWASGAGKAIVRERVSILHCTSDYPAQLGDVNLRAMDTLRDQFGLRTGYSDHTQGIVISLAAAARGAEIIEKHLTLDRNLPGPDHRASLEPGEFAEMVAGIRAIETALGTAEKRPTAAELSTRKVARKTIVAAKAIERGEVFTVENLTTKRAGAGKLPAELWDLVGHPAQRAYAADELIDA</sequence>
<dbReference type="InterPro" id="IPR051690">
    <property type="entry name" value="PseI-like"/>
</dbReference>
<dbReference type="InterPro" id="IPR036732">
    <property type="entry name" value="AFP_Neu5c_C_sf"/>
</dbReference>
<dbReference type="SUPFAM" id="SSF51569">
    <property type="entry name" value="Aldolase"/>
    <property type="match status" value="1"/>
</dbReference>
<dbReference type="RefSeq" id="WP_320502129.1">
    <property type="nucleotide sequence ID" value="NZ_JAXCLX010000003.1"/>
</dbReference>
<dbReference type="InterPro" id="IPR020007">
    <property type="entry name" value="NeuB/NeuA"/>
</dbReference>